<comment type="catalytic activity">
    <reaction evidence="13">
        <text>GMP + diphosphate = guanine + 5-phospho-alpha-D-ribose 1-diphosphate</text>
        <dbReference type="Rhea" id="RHEA:25424"/>
        <dbReference type="ChEBI" id="CHEBI:16235"/>
        <dbReference type="ChEBI" id="CHEBI:33019"/>
        <dbReference type="ChEBI" id="CHEBI:58017"/>
        <dbReference type="ChEBI" id="CHEBI:58115"/>
        <dbReference type="EC" id="2.4.2.8"/>
    </reaction>
    <physiologicalReaction direction="right-to-left" evidence="13">
        <dbReference type="Rhea" id="RHEA:25426"/>
    </physiologicalReaction>
</comment>
<dbReference type="PANTHER" id="PTHR43340">
    <property type="entry name" value="HYPOXANTHINE-GUANINE PHOSPHORIBOSYLTRANSFERASE"/>
    <property type="match status" value="1"/>
</dbReference>
<evidence type="ECO:0000256" key="15">
    <source>
        <dbReference type="RuleBase" id="RU364099"/>
    </source>
</evidence>
<dbReference type="GO" id="GO:0032264">
    <property type="term" value="P:IMP salvage"/>
    <property type="evidence" value="ECO:0007669"/>
    <property type="project" value="UniProtKB-UniPathway"/>
</dbReference>
<dbReference type="GO" id="GO:0006178">
    <property type="term" value="P:guanine salvage"/>
    <property type="evidence" value="ECO:0007669"/>
    <property type="project" value="TreeGrafter"/>
</dbReference>
<comment type="subcellular location">
    <subcellularLocation>
        <location evidence="2 15">Cytoplasm</location>
    </subcellularLocation>
</comment>
<evidence type="ECO:0000256" key="6">
    <source>
        <dbReference type="ARBA" id="ARBA00022490"/>
    </source>
</evidence>
<evidence type="ECO:0000256" key="10">
    <source>
        <dbReference type="ARBA" id="ARBA00022726"/>
    </source>
</evidence>
<keyword evidence="8 15" id="KW-0808">Transferase</keyword>
<dbReference type="EC" id="2.4.2.8" evidence="5 15"/>
<comment type="catalytic activity">
    <reaction evidence="14">
        <text>IMP + diphosphate = hypoxanthine + 5-phospho-alpha-D-ribose 1-diphosphate</text>
        <dbReference type="Rhea" id="RHEA:17973"/>
        <dbReference type="ChEBI" id="CHEBI:17368"/>
        <dbReference type="ChEBI" id="CHEBI:33019"/>
        <dbReference type="ChEBI" id="CHEBI:58017"/>
        <dbReference type="ChEBI" id="CHEBI:58053"/>
        <dbReference type="EC" id="2.4.2.8"/>
    </reaction>
    <physiologicalReaction direction="right-to-left" evidence="14">
        <dbReference type="Rhea" id="RHEA:17975"/>
    </physiologicalReaction>
</comment>
<dbReference type="GO" id="GO:0005829">
    <property type="term" value="C:cytosol"/>
    <property type="evidence" value="ECO:0007669"/>
    <property type="project" value="TreeGrafter"/>
</dbReference>
<evidence type="ECO:0000256" key="3">
    <source>
        <dbReference type="ARBA" id="ARBA00004669"/>
    </source>
</evidence>
<evidence type="ECO:0000256" key="1">
    <source>
        <dbReference type="ARBA" id="ARBA00001946"/>
    </source>
</evidence>
<dbReference type="SUPFAM" id="SSF53271">
    <property type="entry name" value="PRTase-like"/>
    <property type="match status" value="1"/>
</dbReference>
<dbReference type="CDD" id="cd06223">
    <property type="entry name" value="PRTases_typeI"/>
    <property type="match status" value="1"/>
</dbReference>
<dbReference type="EMBL" id="LHCI01000106">
    <property type="protein sequence ID" value="KOX89221.1"/>
    <property type="molecule type" value="Genomic_DNA"/>
</dbReference>
<keyword evidence="7 15" id="KW-0328">Glycosyltransferase</keyword>
<dbReference type="RefSeq" id="WP_156303203.1">
    <property type="nucleotide sequence ID" value="NZ_LHCI01000106.1"/>
</dbReference>
<dbReference type="UniPathway" id="UPA00591">
    <property type="reaction ID" value="UER00648"/>
</dbReference>
<accession>A0A0M9AET1</accession>
<dbReference type="GO" id="GO:0000166">
    <property type="term" value="F:nucleotide binding"/>
    <property type="evidence" value="ECO:0007669"/>
    <property type="project" value="UniProtKB-KW"/>
</dbReference>
<dbReference type="InterPro" id="IPR029057">
    <property type="entry name" value="PRTase-like"/>
</dbReference>
<comment type="similarity">
    <text evidence="4 15">Belongs to the purine/pyrimidine phosphoribosyltransferase family.</text>
</comment>
<proteinExistence type="inferred from homology"/>
<dbReference type="GO" id="GO:0032263">
    <property type="term" value="P:GMP salvage"/>
    <property type="evidence" value="ECO:0007669"/>
    <property type="project" value="TreeGrafter"/>
</dbReference>
<dbReference type="InterPro" id="IPR000836">
    <property type="entry name" value="PRTase_dom"/>
</dbReference>
<evidence type="ECO:0000256" key="13">
    <source>
        <dbReference type="ARBA" id="ARBA00048811"/>
    </source>
</evidence>
<evidence type="ECO:0000256" key="4">
    <source>
        <dbReference type="ARBA" id="ARBA00008391"/>
    </source>
</evidence>
<dbReference type="InterPro" id="IPR050408">
    <property type="entry name" value="HGPRT"/>
</dbReference>
<evidence type="ECO:0000256" key="12">
    <source>
        <dbReference type="ARBA" id="ARBA00022842"/>
    </source>
</evidence>
<evidence type="ECO:0000256" key="8">
    <source>
        <dbReference type="ARBA" id="ARBA00022679"/>
    </source>
</evidence>
<gene>
    <name evidence="17" type="primary">hpt</name>
    <name evidence="17" type="ORF">BVI061214_00375</name>
</gene>
<protein>
    <recommendedName>
        <fullName evidence="5 15">Hypoxanthine phosphoribosyltransferase</fullName>
        <ecNumber evidence="5 15">2.4.2.8</ecNumber>
    </recommendedName>
</protein>
<dbReference type="GO" id="GO:0000287">
    <property type="term" value="F:magnesium ion binding"/>
    <property type="evidence" value="ECO:0007669"/>
    <property type="project" value="TreeGrafter"/>
</dbReference>
<dbReference type="AlphaFoldDB" id="A0A0M9AET1"/>
<dbReference type="PATRIC" id="fig|271.14.peg.466"/>
<reference evidence="17 18" key="1">
    <citation type="submission" date="2015-07" db="EMBL/GenBank/DDBJ databases">
        <authorList>
            <person name="Noorani M."/>
        </authorList>
    </citation>
    <scope>NUCLEOTIDE SEQUENCE [LARGE SCALE GENOMIC DNA]</scope>
    <source>
        <strain evidence="18">ATCC 25104 / DSM 625 / JCM 10724 / NBRC 103206 / NCIMB 11243 / YT-1</strain>
    </source>
</reference>
<keyword evidence="11 15" id="KW-0547">Nucleotide-binding</keyword>
<evidence type="ECO:0000259" key="16">
    <source>
        <dbReference type="Pfam" id="PF00156"/>
    </source>
</evidence>
<feature type="domain" description="Phosphoribosyltransferase" evidence="16">
    <location>
        <begin position="17"/>
        <end position="161"/>
    </location>
</feature>
<dbReference type="GO" id="GO:0004422">
    <property type="term" value="F:hypoxanthine phosphoribosyltransferase activity"/>
    <property type="evidence" value="ECO:0007669"/>
    <property type="project" value="InterPro"/>
</dbReference>
<dbReference type="NCBIfam" id="TIGR01203">
    <property type="entry name" value="HGPRTase"/>
    <property type="match status" value="1"/>
</dbReference>
<organism evidence="17 18">
    <name type="scientific">Thermus aquaticus</name>
    <dbReference type="NCBI Taxonomy" id="271"/>
    <lineage>
        <taxon>Bacteria</taxon>
        <taxon>Thermotogati</taxon>
        <taxon>Deinococcota</taxon>
        <taxon>Deinococci</taxon>
        <taxon>Thermales</taxon>
        <taxon>Thermaceae</taxon>
        <taxon>Thermus</taxon>
    </lineage>
</organism>
<evidence type="ECO:0000256" key="2">
    <source>
        <dbReference type="ARBA" id="ARBA00004496"/>
    </source>
</evidence>
<evidence type="ECO:0000256" key="14">
    <source>
        <dbReference type="ARBA" id="ARBA00049402"/>
    </source>
</evidence>
<evidence type="ECO:0000313" key="17">
    <source>
        <dbReference type="EMBL" id="KOX89221.1"/>
    </source>
</evidence>
<keyword evidence="12 15" id="KW-0460">Magnesium</keyword>
<evidence type="ECO:0000256" key="7">
    <source>
        <dbReference type="ARBA" id="ARBA00022676"/>
    </source>
</evidence>
<comment type="pathway">
    <text evidence="3 15">Purine metabolism; IMP biosynthesis via salvage pathway; IMP from hypoxanthine: step 1/1.</text>
</comment>
<keyword evidence="6 15" id="KW-0963">Cytoplasm</keyword>
<dbReference type="GO" id="GO:0052657">
    <property type="term" value="F:guanine phosphoribosyltransferase activity"/>
    <property type="evidence" value="ECO:0007669"/>
    <property type="project" value="RHEA"/>
</dbReference>
<evidence type="ECO:0000256" key="5">
    <source>
        <dbReference type="ARBA" id="ARBA00011895"/>
    </source>
</evidence>
<keyword evidence="9 15" id="KW-0479">Metal-binding</keyword>
<dbReference type="PANTHER" id="PTHR43340:SF1">
    <property type="entry name" value="HYPOXANTHINE PHOSPHORIBOSYLTRANSFERASE"/>
    <property type="match status" value="1"/>
</dbReference>
<evidence type="ECO:0000313" key="18">
    <source>
        <dbReference type="Proteomes" id="UP000037685"/>
    </source>
</evidence>
<evidence type="ECO:0000256" key="11">
    <source>
        <dbReference type="ARBA" id="ARBA00022741"/>
    </source>
</evidence>
<name>A0A0M9AET1_THEAQ</name>
<evidence type="ECO:0000256" key="9">
    <source>
        <dbReference type="ARBA" id="ARBA00022723"/>
    </source>
</evidence>
<dbReference type="Gene3D" id="3.40.50.2020">
    <property type="match status" value="1"/>
</dbReference>
<comment type="caution">
    <text evidence="17">The sequence shown here is derived from an EMBL/GenBank/DDBJ whole genome shotgun (WGS) entry which is preliminary data.</text>
</comment>
<dbReference type="FunFam" id="3.40.50.2020:FF:000006">
    <property type="entry name" value="Hypoxanthine phosphoribosyltransferase"/>
    <property type="match status" value="1"/>
</dbReference>
<dbReference type="Proteomes" id="UP000037685">
    <property type="component" value="Unassembled WGS sequence"/>
</dbReference>
<keyword evidence="10 15" id="KW-0660">Purine salvage</keyword>
<dbReference type="InterPro" id="IPR005904">
    <property type="entry name" value="Hxn_phspho_trans"/>
</dbReference>
<dbReference type="GO" id="GO:0046100">
    <property type="term" value="P:hypoxanthine metabolic process"/>
    <property type="evidence" value="ECO:0007669"/>
    <property type="project" value="TreeGrafter"/>
</dbReference>
<comment type="cofactor">
    <cofactor evidence="1 15">
        <name>Mg(2+)</name>
        <dbReference type="ChEBI" id="CHEBI:18420"/>
    </cofactor>
</comment>
<dbReference type="Pfam" id="PF00156">
    <property type="entry name" value="Pribosyltran"/>
    <property type="match status" value="1"/>
</dbReference>
<dbReference type="GO" id="GO:0006166">
    <property type="term" value="P:purine ribonucleoside salvage"/>
    <property type="evidence" value="ECO:0007669"/>
    <property type="project" value="UniProtKB-KW"/>
</dbReference>
<sequence length="181" mass="20043">MRGMFNAGNGPVQISAEAIQKRVAQLGQAIAQDYQGKTPHLICVLNGAFIFMADLVRAIPLPLTMDFIAISSYGNALKSSGEVELIKDLRLPIHGRDVIVVEDIVDTGLTLAYLLDYLEARKPASIRVAALLSKPARRQVEVPIHYLGFEIEDAYVFGYGLDRAQFDRNLPFITSIRPEEE</sequence>